<feature type="transmembrane region" description="Helical" evidence="1">
    <location>
        <begin position="159"/>
        <end position="177"/>
    </location>
</feature>
<name>A0A660L8W6_9ACTN</name>
<feature type="transmembrane region" description="Helical" evidence="1">
    <location>
        <begin position="125"/>
        <end position="147"/>
    </location>
</feature>
<evidence type="ECO:0000313" key="2">
    <source>
        <dbReference type="EMBL" id="RKQ90826.1"/>
    </source>
</evidence>
<keyword evidence="1" id="KW-0472">Membrane</keyword>
<dbReference type="RefSeq" id="WP_147447592.1">
    <property type="nucleotide sequence ID" value="NZ_RBIL01000001.1"/>
</dbReference>
<dbReference type="AlphaFoldDB" id="A0A660L8W6"/>
<organism evidence="2 3">
    <name type="scientific">Solirubrobacter pauli</name>
    <dbReference type="NCBI Taxonomy" id="166793"/>
    <lineage>
        <taxon>Bacteria</taxon>
        <taxon>Bacillati</taxon>
        <taxon>Actinomycetota</taxon>
        <taxon>Thermoleophilia</taxon>
        <taxon>Solirubrobacterales</taxon>
        <taxon>Solirubrobacteraceae</taxon>
        <taxon>Solirubrobacter</taxon>
    </lineage>
</organism>
<gene>
    <name evidence="2" type="ORF">C8N24_0641</name>
</gene>
<dbReference type="OrthoDB" id="9974790at2"/>
<evidence type="ECO:0000256" key="1">
    <source>
        <dbReference type="SAM" id="Phobius"/>
    </source>
</evidence>
<comment type="caution">
    <text evidence="2">The sequence shown here is derived from an EMBL/GenBank/DDBJ whole genome shotgun (WGS) entry which is preliminary data.</text>
</comment>
<keyword evidence="1" id="KW-0812">Transmembrane</keyword>
<accession>A0A660L8W6</accession>
<evidence type="ECO:0008006" key="4">
    <source>
        <dbReference type="Google" id="ProtNLM"/>
    </source>
</evidence>
<reference evidence="2 3" key="1">
    <citation type="submission" date="2018-10" db="EMBL/GenBank/DDBJ databases">
        <title>Genomic Encyclopedia of Archaeal and Bacterial Type Strains, Phase II (KMG-II): from individual species to whole genera.</title>
        <authorList>
            <person name="Goeker M."/>
        </authorList>
    </citation>
    <scope>NUCLEOTIDE SEQUENCE [LARGE SCALE GENOMIC DNA]</scope>
    <source>
        <strain evidence="2 3">DSM 14954</strain>
    </source>
</reference>
<dbReference type="EMBL" id="RBIL01000001">
    <property type="protein sequence ID" value="RKQ90826.1"/>
    <property type="molecule type" value="Genomic_DNA"/>
</dbReference>
<feature type="transmembrane region" description="Helical" evidence="1">
    <location>
        <begin position="58"/>
        <end position="78"/>
    </location>
</feature>
<keyword evidence="1" id="KW-1133">Transmembrane helix</keyword>
<evidence type="ECO:0000313" key="3">
    <source>
        <dbReference type="Proteomes" id="UP000278962"/>
    </source>
</evidence>
<protein>
    <recommendedName>
        <fullName evidence="4">Stage II sporulation protein M</fullName>
    </recommendedName>
</protein>
<proteinExistence type="predicted"/>
<feature type="transmembrane region" description="Helical" evidence="1">
    <location>
        <begin position="90"/>
        <end position="113"/>
    </location>
</feature>
<dbReference type="Proteomes" id="UP000278962">
    <property type="component" value="Unassembled WGS sequence"/>
</dbReference>
<keyword evidence="3" id="KW-1185">Reference proteome</keyword>
<sequence>MSRNGRYTVRASGVAMTLVAATAFVAAVVHLAFAGSARQLLDFPFAGLEPVPGTAAAILATNLRLLIGVIAATVIVQSPWCAKRHEARSGIGLIVVAALDTLIALEVFLNALVVGASLGAYGWRMVLAVLPHGPLELAAFASALALYVRSRSERMPAPLIARVAFVGFGALLLAAVLETYVAL</sequence>